<evidence type="ECO:0000313" key="3">
    <source>
        <dbReference type="Proteomes" id="UP000274429"/>
    </source>
</evidence>
<organism evidence="4">
    <name type="scientific">Hydatigena taeniaeformis</name>
    <name type="common">Feline tapeworm</name>
    <name type="synonym">Taenia taeniaeformis</name>
    <dbReference type="NCBI Taxonomy" id="6205"/>
    <lineage>
        <taxon>Eukaryota</taxon>
        <taxon>Metazoa</taxon>
        <taxon>Spiralia</taxon>
        <taxon>Lophotrochozoa</taxon>
        <taxon>Platyhelminthes</taxon>
        <taxon>Cestoda</taxon>
        <taxon>Eucestoda</taxon>
        <taxon>Cyclophyllidea</taxon>
        <taxon>Taeniidae</taxon>
        <taxon>Hydatigera</taxon>
    </lineage>
</organism>
<feature type="compositionally biased region" description="Low complexity" evidence="1">
    <location>
        <begin position="249"/>
        <end position="265"/>
    </location>
</feature>
<keyword evidence="3" id="KW-1185">Reference proteome</keyword>
<evidence type="ECO:0000313" key="4">
    <source>
        <dbReference type="WBParaSite" id="TTAC_0001104201-mRNA-1"/>
    </source>
</evidence>
<dbReference type="OrthoDB" id="10496564at2759"/>
<protein>
    <submittedName>
        <fullName evidence="2 4">Uncharacterized protein</fullName>
    </submittedName>
</protein>
<dbReference type="WBParaSite" id="TTAC_0001104201-mRNA-1">
    <property type="protein sequence ID" value="TTAC_0001104201-mRNA-1"/>
    <property type="gene ID" value="TTAC_0001104201"/>
</dbReference>
<proteinExistence type="predicted"/>
<dbReference type="AlphaFoldDB" id="A0A0R3XBW5"/>
<accession>A0A0R3XBW5</accession>
<dbReference type="Proteomes" id="UP000274429">
    <property type="component" value="Unassembled WGS sequence"/>
</dbReference>
<sequence>MEDGKNYDILRPPHMIYRKLASQMSVISSGGGLPSFLAEYFAQLVENQLIIACSEVLLEVCSGRSTIESLAFHVNQFLEAFATTCFHIKRIIRNRLGEDEVTQILTRIVKGDGDEVYRLEGLLEPNLARFLISVLRTLYGRVVRAILVYALVSSSSEELDSLLQEILSLNEPLISKPLIEAWITLTDLIFLLAEDLRIDENIDNIQSILRQTKFFIEAGCKGVITIPSAPSHSDQQKRLVKGGLKPIRTRTSSVSASSKSSIKSALTGGQTKSPAQKLNPRQKPSIRDFRFMLNRMSRVPAIRSNSDESLQKDFLNRESEFFSAQRGATNMDIKAESESENDSDDSFAFSSITGIFSRGKYKLAEIESPAELLTKQIKIANREVPTQNFIEPEQMELVEDSWRILAELQGIQKLIGSKDWDDKVATALSKDLYCSDDKVATALSKDLYCSVRCHQRNVGQ</sequence>
<reference evidence="2 3" key="2">
    <citation type="submission" date="2018-11" db="EMBL/GenBank/DDBJ databases">
        <authorList>
            <consortium name="Pathogen Informatics"/>
        </authorList>
    </citation>
    <scope>NUCLEOTIDE SEQUENCE [LARGE SCALE GENOMIC DNA]</scope>
</reference>
<evidence type="ECO:0000256" key="1">
    <source>
        <dbReference type="SAM" id="MobiDB-lite"/>
    </source>
</evidence>
<name>A0A0R3XBW5_HYDTA</name>
<gene>
    <name evidence="2" type="ORF">TTAC_LOCUS11025</name>
</gene>
<feature type="compositionally biased region" description="Polar residues" evidence="1">
    <location>
        <begin position="267"/>
        <end position="276"/>
    </location>
</feature>
<evidence type="ECO:0000313" key="2">
    <source>
        <dbReference type="EMBL" id="VDM36005.1"/>
    </source>
</evidence>
<feature type="region of interest" description="Disordered" evidence="1">
    <location>
        <begin position="248"/>
        <end position="284"/>
    </location>
</feature>
<dbReference type="EMBL" id="UYWX01022761">
    <property type="protein sequence ID" value="VDM36005.1"/>
    <property type="molecule type" value="Genomic_DNA"/>
</dbReference>
<reference evidence="4" key="1">
    <citation type="submission" date="2017-02" db="UniProtKB">
        <authorList>
            <consortium name="WormBaseParasite"/>
        </authorList>
    </citation>
    <scope>IDENTIFICATION</scope>
</reference>